<evidence type="ECO:0000313" key="2">
    <source>
        <dbReference type="Proteomes" id="UP000267798"/>
    </source>
</evidence>
<comment type="caution">
    <text evidence="1">The sequence shown here is derived from an EMBL/GenBank/DDBJ whole genome shotgun (WGS) entry which is preliminary data.</text>
</comment>
<sequence length="65" mass="7802">MKQVNRQLVSDQDFERMRVFSQLIAVYRDNELLDANIRIVTHGEHSVTCDNDETYIKSNHQFYRL</sequence>
<dbReference type="OrthoDB" id="2627324at2"/>
<name>A0A3A6PNY1_9BACL</name>
<accession>A0A3A6PNY1</accession>
<dbReference type="RefSeq" id="WP_120107267.1">
    <property type="nucleotide sequence ID" value="NZ_QXQB01000001.1"/>
</dbReference>
<evidence type="ECO:0000313" key="1">
    <source>
        <dbReference type="EMBL" id="RJX41098.1"/>
    </source>
</evidence>
<keyword evidence="2" id="KW-1185">Reference proteome</keyword>
<organism evidence="1 2">
    <name type="scientific">Paenibacillus pinisoli</name>
    <dbReference type="NCBI Taxonomy" id="1276110"/>
    <lineage>
        <taxon>Bacteria</taxon>
        <taxon>Bacillati</taxon>
        <taxon>Bacillota</taxon>
        <taxon>Bacilli</taxon>
        <taxon>Bacillales</taxon>
        <taxon>Paenibacillaceae</taxon>
        <taxon>Paenibacillus</taxon>
    </lineage>
</organism>
<dbReference type="AlphaFoldDB" id="A0A3A6PNY1"/>
<protein>
    <submittedName>
        <fullName evidence="1">Uncharacterized protein</fullName>
    </submittedName>
</protein>
<dbReference type="EMBL" id="QXQB01000001">
    <property type="protein sequence ID" value="RJX41098.1"/>
    <property type="molecule type" value="Genomic_DNA"/>
</dbReference>
<reference evidence="1 2" key="1">
    <citation type="submission" date="2018-09" db="EMBL/GenBank/DDBJ databases">
        <title>Paenibacillus aracenensis nov. sp. isolated from a cave in southern Spain.</title>
        <authorList>
            <person name="Jurado V."/>
            <person name="Gutierrez-Patricio S."/>
            <person name="Gonzalez-Pimentel J.L."/>
            <person name="Miller A.Z."/>
            <person name="Laiz L."/>
            <person name="Saiz-Jimenez C."/>
        </authorList>
    </citation>
    <scope>NUCLEOTIDE SEQUENCE [LARGE SCALE GENOMIC DNA]</scope>
    <source>
        <strain evidence="1 2">JCM 19203</strain>
    </source>
</reference>
<proteinExistence type="predicted"/>
<gene>
    <name evidence="1" type="ORF">D3P09_03585</name>
</gene>
<dbReference type="Proteomes" id="UP000267798">
    <property type="component" value="Unassembled WGS sequence"/>
</dbReference>